<keyword evidence="3" id="KW-1185">Reference proteome</keyword>
<protein>
    <submittedName>
        <fullName evidence="2">Dihydrofolate reductase</fullName>
    </submittedName>
</protein>
<dbReference type="GO" id="GO:0009231">
    <property type="term" value="P:riboflavin biosynthetic process"/>
    <property type="evidence" value="ECO:0007669"/>
    <property type="project" value="InterPro"/>
</dbReference>
<dbReference type="Gene3D" id="3.40.430.10">
    <property type="entry name" value="Dihydrofolate Reductase, subunit A"/>
    <property type="match status" value="1"/>
</dbReference>
<dbReference type="Pfam" id="PF01872">
    <property type="entry name" value="RibD_C"/>
    <property type="match status" value="1"/>
</dbReference>
<proteinExistence type="predicted"/>
<dbReference type="GO" id="GO:0008703">
    <property type="term" value="F:5-amino-6-(5-phosphoribosylamino)uracil reductase activity"/>
    <property type="evidence" value="ECO:0007669"/>
    <property type="project" value="InterPro"/>
</dbReference>
<dbReference type="EMBL" id="FZNW01000026">
    <property type="protein sequence ID" value="SNR87293.1"/>
    <property type="molecule type" value="Genomic_DNA"/>
</dbReference>
<dbReference type="PANTHER" id="PTHR38011">
    <property type="entry name" value="DIHYDROFOLATE REDUCTASE FAMILY PROTEIN (AFU_ORTHOLOGUE AFUA_8G06820)"/>
    <property type="match status" value="1"/>
</dbReference>
<feature type="domain" description="Bacterial bifunctional deaminase-reductase C-terminal" evidence="1">
    <location>
        <begin position="3"/>
        <end position="187"/>
    </location>
</feature>
<dbReference type="InterPro" id="IPR024072">
    <property type="entry name" value="DHFR-like_dom_sf"/>
</dbReference>
<evidence type="ECO:0000313" key="2">
    <source>
        <dbReference type="EMBL" id="SNR87293.1"/>
    </source>
</evidence>
<name>A0A238ZXB4_9PSEU</name>
<gene>
    <name evidence="2" type="ORF">SAMN06265360_12624</name>
</gene>
<accession>A0A238ZXB4</accession>
<dbReference type="RefSeq" id="WP_089303186.1">
    <property type="nucleotide sequence ID" value="NZ_FZNW01000026.1"/>
</dbReference>
<dbReference type="OrthoDB" id="7342392at2"/>
<reference evidence="2 3" key="1">
    <citation type="submission" date="2017-06" db="EMBL/GenBank/DDBJ databases">
        <authorList>
            <person name="Kim H.J."/>
            <person name="Triplett B.A."/>
        </authorList>
    </citation>
    <scope>NUCLEOTIDE SEQUENCE [LARGE SCALE GENOMIC DNA]</scope>
    <source>
        <strain evidence="2 3">DSM 45207</strain>
    </source>
</reference>
<dbReference type="Proteomes" id="UP000198348">
    <property type="component" value="Unassembled WGS sequence"/>
</dbReference>
<sequence length="205" mass="22188">MRKLVVGTFLSLDGVMQAPGGPDEDRDGGFEHGGWLVPHFDDQLGQLMDEWIARCGVLLLGRKTYEIFAAHWPRVSGDTDPVAATLNSVPKYVATRTLDTATWHNTTLLSGDVAEQVGKLKQQPGGEIQVHGSGNLTQTLMANDLVDEHRLTTFPVVLGSGKRLFADGAVPRAFTLAETTTTSTGVTVTRYERAGRLEHGSFALD</sequence>
<evidence type="ECO:0000259" key="1">
    <source>
        <dbReference type="Pfam" id="PF01872"/>
    </source>
</evidence>
<dbReference type="SUPFAM" id="SSF53597">
    <property type="entry name" value="Dihydrofolate reductase-like"/>
    <property type="match status" value="1"/>
</dbReference>
<organism evidence="2 3">
    <name type="scientific">Haloechinothrix alba</name>
    <dbReference type="NCBI Taxonomy" id="664784"/>
    <lineage>
        <taxon>Bacteria</taxon>
        <taxon>Bacillati</taxon>
        <taxon>Actinomycetota</taxon>
        <taxon>Actinomycetes</taxon>
        <taxon>Pseudonocardiales</taxon>
        <taxon>Pseudonocardiaceae</taxon>
        <taxon>Haloechinothrix</taxon>
    </lineage>
</organism>
<dbReference type="InterPro" id="IPR002734">
    <property type="entry name" value="RibDG_C"/>
</dbReference>
<dbReference type="InterPro" id="IPR050765">
    <property type="entry name" value="Riboflavin_Biosynth_HTPR"/>
</dbReference>
<evidence type="ECO:0000313" key="3">
    <source>
        <dbReference type="Proteomes" id="UP000198348"/>
    </source>
</evidence>
<dbReference type="PANTHER" id="PTHR38011:SF2">
    <property type="entry name" value="BIFUNCTIONAL DEAMINASE-REDUCTASE DOMAIN PROTEIN"/>
    <property type="match status" value="1"/>
</dbReference>
<dbReference type="AlphaFoldDB" id="A0A238ZXB4"/>